<organism evidence="17 18">
    <name type="scientific">Catenibacterium faecis</name>
    <dbReference type="NCBI Taxonomy" id="2764323"/>
    <lineage>
        <taxon>Bacteria</taxon>
        <taxon>Bacillati</taxon>
        <taxon>Bacillota</taxon>
        <taxon>Erysipelotrichia</taxon>
        <taxon>Erysipelotrichales</taxon>
        <taxon>Coprobacillaceae</taxon>
        <taxon>Catenibacterium</taxon>
    </lineage>
</organism>
<dbReference type="PIRSF" id="PIRSF000447">
    <property type="entry name" value="KAS_II"/>
    <property type="match status" value="1"/>
</dbReference>
<name>A0ABR7K8T6_9FIRM</name>
<dbReference type="CDD" id="cd00834">
    <property type="entry name" value="KAS_I_II"/>
    <property type="match status" value="1"/>
</dbReference>
<reference evidence="17 18" key="1">
    <citation type="submission" date="2020-08" db="EMBL/GenBank/DDBJ databases">
        <authorList>
            <person name="Liu C."/>
            <person name="Sun Q."/>
        </authorList>
    </citation>
    <scope>NUCLEOTIDE SEQUENCE [LARGE SCALE GENOMIC DNA]</scope>
    <source>
        <strain evidence="17 18">NSJ-22</strain>
    </source>
</reference>
<comment type="similarity">
    <text evidence="2 14 15">Belongs to the thiolase-like superfamily. Beta-ketoacyl-ACP synthases family.</text>
</comment>
<dbReference type="NCBIfam" id="NF005589">
    <property type="entry name" value="PRK07314.1"/>
    <property type="match status" value="1"/>
</dbReference>
<dbReference type="InterPro" id="IPR017568">
    <property type="entry name" value="3-oxoacyl-ACP_synth-2"/>
</dbReference>
<dbReference type="SMART" id="SM00825">
    <property type="entry name" value="PKS_KS"/>
    <property type="match status" value="1"/>
</dbReference>
<comment type="catalytic activity">
    <reaction evidence="13 14">
        <text>a fatty acyl-[ACP] + malonyl-[ACP] + H(+) = a 3-oxoacyl-[ACP] + holo-[ACP] + CO2</text>
        <dbReference type="Rhea" id="RHEA:22836"/>
        <dbReference type="Rhea" id="RHEA-COMP:9623"/>
        <dbReference type="Rhea" id="RHEA-COMP:9685"/>
        <dbReference type="Rhea" id="RHEA-COMP:9916"/>
        <dbReference type="Rhea" id="RHEA-COMP:14125"/>
        <dbReference type="ChEBI" id="CHEBI:15378"/>
        <dbReference type="ChEBI" id="CHEBI:16526"/>
        <dbReference type="ChEBI" id="CHEBI:64479"/>
        <dbReference type="ChEBI" id="CHEBI:78449"/>
        <dbReference type="ChEBI" id="CHEBI:78776"/>
        <dbReference type="ChEBI" id="CHEBI:138651"/>
    </reaction>
</comment>
<evidence type="ECO:0000313" key="18">
    <source>
        <dbReference type="Proteomes" id="UP000603474"/>
    </source>
</evidence>
<evidence type="ECO:0000256" key="13">
    <source>
        <dbReference type="ARBA" id="ARBA00047659"/>
    </source>
</evidence>
<comment type="catalytic activity">
    <reaction evidence="12 14">
        <text>(9Z)-hexadecenoyl-[ACP] + malonyl-[ACP] + H(+) = 3-oxo-(11Z)-octadecenoyl-[ACP] + holo-[ACP] + CO2</text>
        <dbReference type="Rhea" id="RHEA:55040"/>
        <dbReference type="Rhea" id="RHEA-COMP:9623"/>
        <dbReference type="Rhea" id="RHEA-COMP:9685"/>
        <dbReference type="Rhea" id="RHEA-COMP:10800"/>
        <dbReference type="Rhea" id="RHEA-COMP:14074"/>
        <dbReference type="ChEBI" id="CHEBI:15378"/>
        <dbReference type="ChEBI" id="CHEBI:16526"/>
        <dbReference type="ChEBI" id="CHEBI:64479"/>
        <dbReference type="ChEBI" id="CHEBI:78449"/>
        <dbReference type="ChEBI" id="CHEBI:83989"/>
        <dbReference type="ChEBI" id="CHEBI:138538"/>
        <dbReference type="EC" id="2.3.1.179"/>
    </reaction>
</comment>
<dbReference type="GO" id="GO:0004315">
    <property type="term" value="F:3-oxoacyl-[acyl-carrier-protein] synthase activity"/>
    <property type="evidence" value="ECO:0007669"/>
    <property type="project" value="UniProtKB-EC"/>
</dbReference>
<dbReference type="InterPro" id="IPR014030">
    <property type="entry name" value="Ketoacyl_synth_N"/>
</dbReference>
<keyword evidence="6 14" id="KW-0808">Transferase</keyword>
<evidence type="ECO:0000256" key="7">
    <source>
        <dbReference type="ARBA" id="ARBA00022832"/>
    </source>
</evidence>
<keyword evidence="8" id="KW-0443">Lipid metabolism</keyword>
<gene>
    <name evidence="17" type="primary">fabF</name>
    <name evidence="17" type="ORF">H8909_02580</name>
</gene>
<proteinExistence type="inferred from homology"/>
<dbReference type="Pfam" id="PF00109">
    <property type="entry name" value="ketoacyl-synt"/>
    <property type="match status" value="1"/>
</dbReference>
<dbReference type="PANTHER" id="PTHR11712">
    <property type="entry name" value="POLYKETIDE SYNTHASE-RELATED"/>
    <property type="match status" value="1"/>
</dbReference>
<evidence type="ECO:0000256" key="9">
    <source>
        <dbReference type="ARBA" id="ARBA00023160"/>
    </source>
</evidence>
<dbReference type="PROSITE" id="PS52004">
    <property type="entry name" value="KS3_2"/>
    <property type="match status" value="1"/>
</dbReference>
<dbReference type="InterPro" id="IPR014031">
    <property type="entry name" value="Ketoacyl_synth_C"/>
</dbReference>
<evidence type="ECO:0000256" key="12">
    <source>
        <dbReference type="ARBA" id="ARBA00047318"/>
    </source>
</evidence>
<evidence type="ECO:0000256" key="4">
    <source>
        <dbReference type="ARBA" id="ARBA00014657"/>
    </source>
</evidence>
<evidence type="ECO:0000259" key="16">
    <source>
        <dbReference type="PROSITE" id="PS52004"/>
    </source>
</evidence>
<comment type="caution">
    <text evidence="17">The sequence shown here is derived from an EMBL/GenBank/DDBJ whole genome shotgun (WGS) entry which is preliminary data.</text>
</comment>
<sequence length="416" mass="44437">MTKRRVVVTGIGTINPIGHNVEETWKSIEEGKCGIAPISLFDTKGMKVTLAGEVKDFDVTKYIDKKEAKKMDRFIQMGMIASKEAMLDSGLDINNIDSHRFGVIVSSGIGGLGSIEKNYQTGEKRGFDRVSPFFIPMTISNLAAGHIAIAYHAQGLCTCPVTACAGGTNAIGDAFRNIRDGYQDVMIAGGCEASVTPLGIGGFTSMKALSDATDPNRASIPFDKERNGFVMGEGAGILILEELEHALKRGAHIYGEMTGYGVSCDAHHITAPLPNGEGGAYAMQNALDDAGISYDVIDYINAHGTSTHLNDLCETEAIKSVFKEHAYKLAVSSTKGHTGHCLGAAGGIEAVLSVLALKHNFIPPTLNYQVKDEECDLNVVPNIGVKKDLHYVMSNSLGFGGHNASIIFKEYDNGTK</sequence>
<dbReference type="InterPro" id="IPR016039">
    <property type="entry name" value="Thiolase-like"/>
</dbReference>
<evidence type="ECO:0000256" key="1">
    <source>
        <dbReference type="ARBA" id="ARBA00005194"/>
    </source>
</evidence>
<keyword evidence="7" id="KW-0276">Fatty acid metabolism</keyword>
<keyword evidence="5 14" id="KW-0444">Lipid biosynthesis</keyword>
<evidence type="ECO:0000256" key="15">
    <source>
        <dbReference type="RuleBase" id="RU003694"/>
    </source>
</evidence>
<evidence type="ECO:0000256" key="10">
    <source>
        <dbReference type="ARBA" id="ARBA00023315"/>
    </source>
</evidence>
<dbReference type="EMBL" id="JACRWG010000004">
    <property type="protein sequence ID" value="MBC6009138.1"/>
    <property type="molecule type" value="Genomic_DNA"/>
</dbReference>
<dbReference type="PANTHER" id="PTHR11712:SF336">
    <property type="entry name" value="3-OXOACYL-[ACYL-CARRIER-PROTEIN] SYNTHASE, MITOCHONDRIAL"/>
    <property type="match status" value="1"/>
</dbReference>
<evidence type="ECO:0000256" key="3">
    <source>
        <dbReference type="ARBA" id="ARBA00012356"/>
    </source>
</evidence>
<dbReference type="SUPFAM" id="SSF53901">
    <property type="entry name" value="Thiolase-like"/>
    <property type="match status" value="2"/>
</dbReference>
<evidence type="ECO:0000256" key="6">
    <source>
        <dbReference type="ARBA" id="ARBA00022679"/>
    </source>
</evidence>
<keyword evidence="9 14" id="KW-0275">Fatty acid biosynthesis</keyword>
<dbReference type="Pfam" id="PF02801">
    <property type="entry name" value="Ketoacyl-synt_C"/>
    <property type="match status" value="1"/>
</dbReference>
<evidence type="ECO:0000313" key="17">
    <source>
        <dbReference type="EMBL" id="MBC6009138.1"/>
    </source>
</evidence>
<keyword evidence="18" id="KW-1185">Reference proteome</keyword>
<evidence type="ECO:0000256" key="2">
    <source>
        <dbReference type="ARBA" id="ARBA00008467"/>
    </source>
</evidence>
<dbReference type="Gene3D" id="3.40.47.10">
    <property type="match status" value="1"/>
</dbReference>
<dbReference type="InterPro" id="IPR000794">
    <property type="entry name" value="Beta-ketoacyl_synthase"/>
</dbReference>
<dbReference type="NCBIfam" id="TIGR03150">
    <property type="entry name" value="fabF"/>
    <property type="match status" value="1"/>
</dbReference>
<comment type="function">
    <text evidence="11 14">Involved in the type II fatty acid elongation cycle. Catalyzes the elongation of a wide range of acyl-ACP by the addition of two carbons from malonyl-ACP to an acyl acceptor. Can efficiently catalyze the conversion of palmitoleoyl-ACP (cis-hexadec-9-enoyl-ACP) to cis-vaccenoyl-ACP (cis-octadec-11-enoyl-ACP), an essential step in the thermal regulation of fatty acid composition.</text>
</comment>
<feature type="domain" description="Ketosynthase family 3 (KS3)" evidence="16">
    <location>
        <begin position="3"/>
        <end position="410"/>
    </location>
</feature>
<keyword evidence="10 14" id="KW-0012">Acyltransferase</keyword>
<dbReference type="InterPro" id="IPR020841">
    <property type="entry name" value="PKS_Beta-ketoAc_synthase_dom"/>
</dbReference>
<dbReference type="EC" id="2.3.1.179" evidence="3 14"/>
<dbReference type="Proteomes" id="UP000603474">
    <property type="component" value="Unassembled WGS sequence"/>
</dbReference>
<comment type="pathway">
    <text evidence="1 14">Lipid metabolism; fatty acid biosynthesis.</text>
</comment>
<evidence type="ECO:0000256" key="14">
    <source>
        <dbReference type="PIRNR" id="PIRNR000447"/>
    </source>
</evidence>
<evidence type="ECO:0000256" key="8">
    <source>
        <dbReference type="ARBA" id="ARBA00023098"/>
    </source>
</evidence>
<dbReference type="RefSeq" id="WP_187011709.1">
    <property type="nucleotide sequence ID" value="NZ_JACRWG010000004.1"/>
</dbReference>
<evidence type="ECO:0000256" key="5">
    <source>
        <dbReference type="ARBA" id="ARBA00022516"/>
    </source>
</evidence>
<evidence type="ECO:0000256" key="11">
    <source>
        <dbReference type="ARBA" id="ARBA00024006"/>
    </source>
</evidence>
<protein>
    <recommendedName>
        <fullName evidence="4 14">3-oxoacyl-[acyl-carrier-protein] synthase 2</fullName>
        <ecNumber evidence="3 14">2.3.1.179</ecNumber>
    </recommendedName>
</protein>
<accession>A0ABR7K8T6</accession>